<comment type="caution">
    <text evidence="6">The sequence shown here is derived from an EMBL/GenBank/DDBJ whole genome shotgun (WGS) entry which is preliminary data.</text>
</comment>
<gene>
    <name evidence="6" type="ORF">ZOSMA_27G00470</name>
</gene>
<proteinExistence type="predicted"/>
<dbReference type="GO" id="GO:0003677">
    <property type="term" value="F:DNA binding"/>
    <property type="evidence" value="ECO:0007669"/>
    <property type="project" value="UniProtKB-KW"/>
</dbReference>
<protein>
    <submittedName>
        <fullName evidence="6">NAC domain protein</fullName>
    </submittedName>
</protein>
<dbReference type="Proteomes" id="UP000036987">
    <property type="component" value="Unassembled WGS sequence"/>
</dbReference>
<evidence type="ECO:0000313" key="6">
    <source>
        <dbReference type="EMBL" id="KMZ67000.1"/>
    </source>
</evidence>
<dbReference type="InterPro" id="IPR003441">
    <property type="entry name" value="NAC-dom"/>
</dbReference>
<dbReference type="InterPro" id="IPR036093">
    <property type="entry name" value="NAC_dom_sf"/>
</dbReference>
<keyword evidence="1" id="KW-0805">Transcription regulation</keyword>
<dbReference type="PANTHER" id="PTHR31744:SF93">
    <property type="entry name" value="NAC DOMAIN-CONTAINING PROTEIN"/>
    <property type="match status" value="1"/>
</dbReference>
<evidence type="ECO:0000259" key="5">
    <source>
        <dbReference type="PROSITE" id="PS51005"/>
    </source>
</evidence>
<evidence type="ECO:0000256" key="4">
    <source>
        <dbReference type="ARBA" id="ARBA00023242"/>
    </source>
</evidence>
<evidence type="ECO:0000256" key="3">
    <source>
        <dbReference type="ARBA" id="ARBA00023163"/>
    </source>
</evidence>
<dbReference type="PROSITE" id="PS51005">
    <property type="entry name" value="NAC"/>
    <property type="match status" value="1"/>
</dbReference>
<evidence type="ECO:0000256" key="1">
    <source>
        <dbReference type="ARBA" id="ARBA00023015"/>
    </source>
</evidence>
<reference evidence="7" key="1">
    <citation type="journal article" date="2016" name="Nature">
        <title>The genome of the seagrass Zostera marina reveals angiosperm adaptation to the sea.</title>
        <authorList>
            <person name="Olsen J.L."/>
            <person name="Rouze P."/>
            <person name="Verhelst B."/>
            <person name="Lin Y.-C."/>
            <person name="Bayer T."/>
            <person name="Collen J."/>
            <person name="Dattolo E."/>
            <person name="De Paoli E."/>
            <person name="Dittami S."/>
            <person name="Maumus F."/>
            <person name="Michel G."/>
            <person name="Kersting A."/>
            <person name="Lauritano C."/>
            <person name="Lohaus R."/>
            <person name="Toepel M."/>
            <person name="Tonon T."/>
            <person name="Vanneste K."/>
            <person name="Amirebrahimi M."/>
            <person name="Brakel J."/>
            <person name="Bostroem C."/>
            <person name="Chovatia M."/>
            <person name="Grimwood J."/>
            <person name="Jenkins J.W."/>
            <person name="Jueterbock A."/>
            <person name="Mraz A."/>
            <person name="Stam W.T."/>
            <person name="Tice H."/>
            <person name="Bornberg-Bauer E."/>
            <person name="Green P.J."/>
            <person name="Pearson G.A."/>
            <person name="Procaccini G."/>
            <person name="Duarte C.M."/>
            <person name="Schmutz J."/>
            <person name="Reusch T.B.H."/>
            <person name="Van de Peer Y."/>
        </authorList>
    </citation>
    <scope>NUCLEOTIDE SEQUENCE [LARGE SCALE GENOMIC DNA]</scope>
    <source>
        <strain evidence="7">cv. Finnish</strain>
    </source>
</reference>
<feature type="domain" description="NAC" evidence="5">
    <location>
        <begin position="10"/>
        <end position="168"/>
    </location>
</feature>
<keyword evidence="4" id="KW-0539">Nucleus</keyword>
<evidence type="ECO:0000313" key="7">
    <source>
        <dbReference type="Proteomes" id="UP000036987"/>
    </source>
</evidence>
<sequence length="240" mass="26888">MDKAGVLVRLPPGFRFHPTDEELVMQYLRRKVFSYPLPVSIIPDIHLSRFDPWDLPVAASAASDKGSYFFNLRSTKYRIGNRTNRGAGSGYWKVTGGDKPIKASADRRIVGVKKFLVFYRGKSPHGVRTDWVMHEYYYLPATSGHIPSQGNSNTSYIGDWVLCHVFQKKRAHRRGSVVESSDTQTGARFIDFMGTMNSNDINTIDSLPDSSCVTQLSAGDDEACCSSVSSHIRSSEQRRV</sequence>
<dbReference type="SUPFAM" id="SSF101941">
    <property type="entry name" value="NAC domain"/>
    <property type="match status" value="1"/>
</dbReference>
<keyword evidence="3" id="KW-0804">Transcription</keyword>
<accession>A0A0K9PFK2</accession>
<dbReference type="Gene3D" id="2.170.150.80">
    <property type="entry name" value="NAC domain"/>
    <property type="match status" value="1"/>
</dbReference>
<keyword evidence="7" id="KW-1185">Reference proteome</keyword>
<dbReference type="OrthoDB" id="1871428at2759"/>
<evidence type="ECO:0000256" key="2">
    <source>
        <dbReference type="ARBA" id="ARBA00023125"/>
    </source>
</evidence>
<dbReference type="GO" id="GO:0006355">
    <property type="term" value="P:regulation of DNA-templated transcription"/>
    <property type="evidence" value="ECO:0007669"/>
    <property type="project" value="InterPro"/>
</dbReference>
<dbReference type="PANTHER" id="PTHR31744">
    <property type="entry name" value="PROTEIN CUP-SHAPED COTYLEDON 2-RELATED"/>
    <property type="match status" value="1"/>
</dbReference>
<dbReference type="EMBL" id="LFYR01000932">
    <property type="protein sequence ID" value="KMZ67000.1"/>
    <property type="molecule type" value="Genomic_DNA"/>
</dbReference>
<dbReference type="AlphaFoldDB" id="A0A0K9PFK2"/>
<dbReference type="OMA" id="EISCNEA"/>
<dbReference type="Pfam" id="PF02365">
    <property type="entry name" value="NAM"/>
    <property type="match status" value="1"/>
</dbReference>
<name>A0A0K9PFK2_ZOSMR</name>
<organism evidence="6 7">
    <name type="scientific">Zostera marina</name>
    <name type="common">Eelgrass</name>
    <dbReference type="NCBI Taxonomy" id="29655"/>
    <lineage>
        <taxon>Eukaryota</taxon>
        <taxon>Viridiplantae</taxon>
        <taxon>Streptophyta</taxon>
        <taxon>Embryophyta</taxon>
        <taxon>Tracheophyta</taxon>
        <taxon>Spermatophyta</taxon>
        <taxon>Magnoliopsida</taxon>
        <taxon>Liliopsida</taxon>
        <taxon>Zosteraceae</taxon>
        <taxon>Zostera</taxon>
    </lineage>
</organism>
<keyword evidence="2" id="KW-0238">DNA-binding</keyword>